<feature type="binding site" evidence="7">
    <location>
        <begin position="38"/>
        <end position="39"/>
    </location>
    <ligand>
        <name>substrate</name>
    </ligand>
</feature>
<evidence type="ECO:0000256" key="4">
    <source>
        <dbReference type="ARBA" id="ARBA00022984"/>
    </source>
</evidence>
<evidence type="ECO:0000256" key="5">
    <source>
        <dbReference type="ARBA" id="ARBA00023235"/>
    </source>
</evidence>
<feature type="binding site" evidence="7">
    <location>
        <begin position="70"/>
        <end position="71"/>
    </location>
    <ligand>
        <name>substrate</name>
    </ligand>
</feature>
<dbReference type="NCBIfam" id="TIGR00067">
    <property type="entry name" value="glut_race"/>
    <property type="match status" value="1"/>
</dbReference>
<gene>
    <name evidence="7 8" type="primary">murI</name>
    <name evidence="8" type="ORF">HYT40_01765</name>
</gene>
<reference evidence="8" key="1">
    <citation type="submission" date="2020-07" db="EMBL/GenBank/DDBJ databases">
        <title>Huge and variable diversity of episymbiotic CPR bacteria and DPANN archaea in groundwater ecosystems.</title>
        <authorList>
            <person name="He C.Y."/>
            <person name="Keren R."/>
            <person name="Whittaker M."/>
            <person name="Farag I.F."/>
            <person name="Doudna J."/>
            <person name="Cate J.H.D."/>
            <person name="Banfield J.F."/>
        </authorList>
    </citation>
    <scope>NUCLEOTIDE SEQUENCE</scope>
    <source>
        <strain evidence="8">NC_groundwater_193_Ag_S-0.1um_51_7</strain>
    </source>
</reference>
<dbReference type="GO" id="GO:0008360">
    <property type="term" value="P:regulation of cell shape"/>
    <property type="evidence" value="ECO:0007669"/>
    <property type="project" value="UniProtKB-KW"/>
</dbReference>
<comment type="caution">
    <text evidence="8">The sequence shown here is derived from an EMBL/GenBank/DDBJ whole genome shotgun (WGS) entry which is preliminary data.</text>
</comment>
<dbReference type="FunFam" id="3.40.50.1860:FF:000001">
    <property type="entry name" value="Glutamate racemase"/>
    <property type="match status" value="1"/>
</dbReference>
<dbReference type="Proteomes" id="UP000724148">
    <property type="component" value="Unassembled WGS sequence"/>
</dbReference>
<dbReference type="GO" id="GO:0071555">
    <property type="term" value="P:cell wall organization"/>
    <property type="evidence" value="ECO:0007669"/>
    <property type="project" value="UniProtKB-KW"/>
</dbReference>
<feature type="active site" description="Proton donor/acceptor" evidence="7">
    <location>
        <position position="69"/>
    </location>
</feature>
<feature type="binding site" evidence="7">
    <location>
        <begin position="189"/>
        <end position="190"/>
    </location>
    <ligand>
        <name>substrate</name>
    </ligand>
</feature>
<proteinExistence type="inferred from homology"/>
<keyword evidence="5 7" id="KW-0413">Isomerase</keyword>
<comment type="function">
    <text evidence="7">Provides the (R)-glutamate required for cell wall biosynthesis.</text>
</comment>
<dbReference type="SUPFAM" id="SSF53681">
    <property type="entry name" value="Aspartate/glutamate racemase"/>
    <property type="match status" value="2"/>
</dbReference>
<protein>
    <recommendedName>
        <fullName evidence="2 7">Glutamate racemase</fullName>
        <ecNumber evidence="2 7">5.1.1.3</ecNumber>
    </recommendedName>
</protein>
<feature type="binding site" evidence="7">
    <location>
        <begin position="6"/>
        <end position="7"/>
    </location>
    <ligand>
        <name>substrate</name>
    </ligand>
</feature>
<feature type="active site" description="Proton donor/acceptor" evidence="7">
    <location>
        <position position="188"/>
    </location>
</feature>
<keyword evidence="4 7" id="KW-0573">Peptidoglycan synthesis</keyword>
<evidence type="ECO:0000256" key="7">
    <source>
        <dbReference type="HAMAP-Rule" id="MF_00258"/>
    </source>
</evidence>
<dbReference type="InterPro" id="IPR018187">
    <property type="entry name" value="Asp/Glu_racemase_AS_1"/>
</dbReference>
<dbReference type="InterPro" id="IPR015942">
    <property type="entry name" value="Asp/Glu/hydantoin_racemase"/>
</dbReference>
<dbReference type="InterPro" id="IPR001920">
    <property type="entry name" value="Asp/Glu_race"/>
</dbReference>
<accession>A0A931SBH4</accession>
<dbReference type="InterPro" id="IPR004391">
    <property type="entry name" value="Glu_race"/>
</dbReference>
<dbReference type="HAMAP" id="MF_00258">
    <property type="entry name" value="Glu_racemase"/>
    <property type="match status" value="1"/>
</dbReference>
<keyword evidence="6 7" id="KW-0961">Cell wall biogenesis/degradation</keyword>
<dbReference type="PANTHER" id="PTHR21198:SF2">
    <property type="entry name" value="GLUTAMATE RACEMASE"/>
    <property type="match status" value="1"/>
</dbReference>
<dbReference type="EMBL" id="JACOZA010000043">
    <property type="protein sequence ID" value="MBI2096861.1"/>
    <property type="molecule type" value="Genomic_DNA"/>
</dbReference>
<comment type="catalytic activity">
    <reaction evidence="1 7">
        <text>L-glutamate = D-glutamate</text>
        <dbReference type="Rhea" id="RHEA:12813"/>
        <dbReference type="ChEBI" id="CHEBI:29985"/>
        <dbReference type="ChEBI" id="CHEBI:29986"/>
        <dbReference type="EC" id="5.1.1.3"/>
    </reaction>
</comment>
<evidence type="ECO:0000313" key="9">
    <source>
        <dbReference type="Proteomes" id="UP000724148"/>
    </source>
</evidence>
<dbReference type="AlphaFoldDB" id="A0A931SBH4"/>
<organism evidence="8 9">
    <name type="scientific">Candidatus Sungiibacteriota bacterium</name>
    <dbReference type="NCBI Taxonomy" id="2750080"/>
    <lineage>
        <taxon>Bacteria</taxon>
        <taxon>Candidatus Sungiibacteriota</taxon>
    </lineage>
</organism>
<evidence type="ECO:0000256" key="1">
    <source>
        <dbReference type="ARBA" id="ARBA00001602"/>
    </source>
</evidence>
<dbReference type="GO" id="GO:0009252">
    <property type="term" value="P:peptidoglycan biosynthetic process"/>
    <property type="evidence" value="ECO:0007669"/>
    <property type="project" value="UniProtKB-UniRule"/>
</dbReference>
<comment type="pathway">
    <text evidence="7">Cell wall biogenesis; peptidoglycan biosynthesis.</text>
</comment>
<evidence type="ECO:0000256" key="3">
    <source>
        <dbReference type="ARBA" id="ARBA00022960"/>
    </source>
</evidence>
<dbReference type="PROSITE" id="PS00923">
    <property type="entry name" value="ASP_GLU_RACEMASE_1"/>
    <property type="match status" value="1"/>
</dbReference>
<dbReference type="PANTHER" id="PTHR21198">
    <property type="entry name" value="GLUTAMATE RACEMASE"/>
    <property type="match status" value="1"/>
</dbReference>
<evidence type="ECO:0000313" key="8">
    <source>
        <dbReference type="EMBL" id="MBI2096861.1"/>
    </source>
</evidence>
<sequence length="269" mass="29858">MLGFFDSGLGGLTVLKEAVKLLPQYSYLYLGDNARAPYGDLDQETIYDYTVEGASELFRRGSQLVVLACNTSSSAALRRIQQEFLPEKFPEKHILGIIVPTAEEIGSFTESREVGILGTQATVNSLAYTKEIAKAFPEIKTYEAACPMLVPLIEEGNGDSLEITDLIQIYLNELLVQSFEIDTVILGCTHFALIEDQIKRQLPYGVRAISQGPIIAEKLKDYLSRHPGLENDLEKNSKRVFLSTDDSPRVESLSSLFYGSPVKIELVKL</sequence>
<keyword evidence="3 7" id="KW-0133">Cell shape</keyword>
<evidence type="ECO:0000256" key="6">
    <source>
        <dbReference type="ARBA" id="ARBA00023316"/>
    </source>
</evidence>
<dbReference type="Pfam" id="PF01177">
    <property type="entry name" value="Asp_Glu_race"/>
    <property type="match status" value="1"/>
</dbReference>
<comment type="similarity">
    <text evidence="7">Belongs to the aspartate/glutamate racemases family.</text>
</comment>
<dbReference type="GO" id="GO:0008881">
    <property type="term" value="F:glutamate racemase activity"/>
    <property type="evidence" value="ECO:0007669"/>
    <property type="project" value="UniProtKB-UniRule"/>
</dbReference>
<name>A0A931SBH4_9BACT</name>
<evidence type="ECO:0000256" key="2">
    <source>
        <dbReference type="ARBA" id="ARBA00013090"/>
    </source>
</evidence>
<dbReference type="EC" id="5.1.1.3" evidence="2 7"/>
<dbReference type="Gene3D" id="3.40.50.1860">
    <property type="match status" value="2"/>
</dbReference>